<organism evidence="3 4">
    <name type="scientific">Neolecta irregularis (strain DAH-3)</name>
    <dbReference type="NCBI Taxonomy" id="1198029"/>
    <lineage>
        <taxon>Eukaryota</taxon>
        <taxon>Fungi</taxon>
        <taxon>Dikarya</taxon>
        <taxon>Ascomycota</taxon>
        <taxon>Taphrinomycotina</taxon>
        <taxon>Neolectales</taxon>
        <taxon>Neolectaceae</taxon>
        <taxon>Neolecta</taxon>
    </lineage>
</organism>
<protein>
    <submittedName>
        <fullName evidence="3">Hit family protein 1</fullName>
    </submittedName>
</protein>
<evidence type="ECO:0000313" key="3">
    <source>
        <dbReference type="EMBL" id="OLL25952.1"/>
    </source>
</evidence>
<dbReference type="PRINTS" id="PR00332">
    <property type="entry name" value="HISTRIAD"/>
</dbReference>
<comment type="caution">
    <text evidence="1">Lacks conserved residue(s) required for the propagation of feature annotation.</text>
</comment>
<dbReference type="GO" id="GO:0009117">
    <property type="term" value="P:nucleotide metabolic process"/>
    <property type="evidence" value="ECO:0007669"/>
    <property type="project" value="TreeGrafter"/>
</dbReference>
<evidence type="ECO:0000256" key="1">
    <source>
        <dbReference type="PROSITE-ProRule" id="PRU00464"/>
    </source>
</evidence>
<dbReference type="PANTHER" id="PTHR46648:SF1">
    <property type="entry name" value="ADENOSINE 5'-MONOPHOSPHORAMIDASE HNT1"/>
    <property type="match status" value="1"/>
</dbReference>
<proteinExistence type="predicted"/>
<dbReference type="InterPro" id="IPR011146">
    <property type="entry name" value="HIT-like"/>
</dbReference>
<evidence type="ECO:0000259" key="2">
    <source>
        <dbReference type="PROSITE" id="PS51084"/>
    </source>
</evidence>
<dbReference type="GO" id="GO:0003824">
    <property type="term" value="F:catalytic activity"/>
    <property type="evidence" value="ECO:0007669"/>
    <property type="project" value="InterPro"/>
</dbReference>
<dbReference type="PANTHER" id="PTHR46648">
    <property type="entry name" value="HIT FAMILY PROTEIN 1"/>
    <property type="match status" value="1"/>
</dbReference>
<dbReference type="PROSITE" id="PS51084">
    <property type="entry name" value="HIT_2"/>
    <property type="match status" value="1"/>
</dbReference>
<dbReference type="OrthoDB" id="672793at2759"/>
<gene>
    <name evidence="3" type="ORF">NEOLI_004326</name>
</gene>
<feature type="domain" description="HIT" evidence="2">
    <location>
        <begin position="10"/>
        <end position="87"/>
    </location>
</feature>
<reference evidence="3 4" key="1">
    <citation type="submission" date="2016-04" db="EMBL/GenBank/DDBJ databases">
        <title>Evolutionary innovation and constraint leading to complex multicellularity in the Ascomycota.</title>
        <authorList>
            <person name="Cisse O."/>
            <person name="Nguyen A."/>
            <person name="Hewitt D.A."/>
            <person name="Jedd G."/>
            <person name="Stajich J.E."/>
        </authorList>
    </citation>
    <scope>NUCLEOTIDE SEQUENCE [LARGE SCALE GENOMIC DNA]</scope>
    <source>
        <strain evidence="3 4">DAH-3</strain>
    </source>
</reference>
<evidence type="ECO:0000313" key="4">
    <source>
        <dbReference type="Proteomes" id="UP000186594"/>
    </source>
</evidence>
<dbReference type="Gene3D" id="3.30.428.10">
    <property type="entry name" value="HIT-like"/>
    <property type="match status" value="1"/>
</dbReference>
<dbReference type="SUPFAM" id="SSF54197">
    <property type="entry name" value="HIT-like"/>
    <property type="match status" value="1"/>
</dbReference>
<dbReference type="Proteomes" id="UP000186594">
    <property type="component" value="Unassembled WGS sequence"/>
</dbReference>
<dbReference type="InterPro" id="IPR036265">
    <property type="entry name" value="HIT-like_sf"/>
</dbReference>
<dbReference type="Pfam" id="PF01230">
    <property type="entry name" value="HIT"/>
    <property type="match status" value="1"/>
</dbReference>
<sequence length="87" mass="9585">MSYVTNATCLFCKIVKGDIPSLKLAETATAYAFMDIQPLSKGHALIIPKYHAEKLHELPHDTLSDILPMAVQIAKAIGCENYNILQV</sequence>
<comment type="caution">
    <text evidence="3">The sequence shown here is derived from an EMBL/GenBank/DDBJ whole genome shotgun (WGS) entry which is preliminary data.</text>
</comment>
<dbReference type="EMBL" id="LXFE01000275">
    <property type="protein sequence ID" value="OLL25952.1"/>
    <property type="molecule type" value="Genomic_DNA"/>
</dbReference>
<keyword evidence="4" id="KW-1185">Reference proteome</keyword>
<dbReference type="InterPro" id="IPR001310">
    <property type="entry name" value="Histidine_triad_HIT"/>
</dbReference>
<accession>A0A1U7LTT0</accession>
<name>A0A1U7LTT0_NEOID</name>
<dbReference type="AlphaFoldDB" id="A0A1U7LTT0"/>
<dbReference type="STRING" id="1198029.A0A1U7LTT0"/>